<name>A0AAX2UPG3_AERVE</name>
<dbReference type="RefSeq" id="WP_139495287.1">
    <property type="nucleotide sequence ID" value="NZ_CAWORL010000019.1"/>
</dbReference>
<reference evidence="1" key="1">
    <citation type="submission" date="2017-10" db="EMBL/GenBank/DDBJ databases">
        <authorList>
            <person name="Colston S.M."/>
            <person name="Graf J."/>
        </authorList>
    </citation>
    <scope>NUCLEOTIDE SEQUENCE</scope>
    <source>
        <strain evidence="1">BAQ071013-135</strain>
    </source>
</reference>
<protein>
    <submittedName>
        <fullName evidence="1">Uncharacterized protein</fullName>
    </submittedName>
</protein>
<sequence>MKKEVTLVVDVGLKEASRALERFSDAAERIEQAEGLPAQKARTLTLGELIVIALNGRKE</sequence>
<dbReference type="Proteomes" id="UP000796104">
    <property type="component" value="Unassembled WGS sequence"/>
</dbReference>
<accession>A0AAX2UPG3</accession>
<evidence type="ECO:0000313" key="1">
    <source>
        <dbReference type="EMBL" id="TND51837.1"/>
    </source>
</evidence>
<reference evidence="1" key="2">
    <citation type="journal article" date="2019" name="PLoS ONE">
        <title>Identification and characterization of putative Aeromonas spp. T3SS effectors.</title>
        <authorList>
            <person name="Rangel L.T."/>
            <person name="Marden J."/>
            <person name="Colston S."/>
            <person name="Setubal J.C."/>
            <person name="Graf J."/>
            <person name="Gogarten J.P."/>
        </authorList>
    </citation>
    <scope>NUCLEOTIDE SEQUENCE</scope>
    <source>
        <strain evidence="1">BAQ071013-135</strain>
    </source>
</reference>
<comment type="caution">
    <text evidence="1">The sequence shown here is derived from an EMBL/GenBank/DDBJ whole genome shotgun (WGS) entry which is preliminary data.</text>
</comment>
<evidence type="ECO:0000313" key="2">
    <source>
        <dbReference type="Proteomes" id="UP000796104"/>
    </source>
</evidence>
<organism evidence="1 2">
    <name type="scientific">Aeromonas veronii</name>
    <dbReference type="NCBI Taxonomy" id="654"/>
    <lineage>
        <taxon>Bacteria</taxon>
        <taxon>Pseudomonadati</taxon>
        <taxon>Pseudomonadota</taxon>
        <taxon>Gammaproteobacteria</taxon>
        <taxon>Aeromonadales</taxon>
        <taxon>Aeromonadaceae</taxon>
        <taxon>Aeromonas</taxon>
    </lineage>
</organism>
<dbReference type="EMBL" id="PDXJ01000026">
    <property type="protein sequence ID" value="TND51837.1"/>
    <property type="molecule type" value="Genomic_DNA"/>
</dbReference>
<dbReference type="AlphaFoldDB" id="A0AAX2UPG3"/>
<gene>
    <name evidence="1" type="ORF">CF123_18380</name>
</gene>
<proteinExistence type="predicted"/>